<feature type="domain" description="Tim10-like" evidence="10">
    <location>
        <begin position="11"/>
        <end position="64"/>
    </location>
</feature>
<evidence type="ECO:0000256" key="1">
    <source>
        <dbReference type="ARBA" id="ARBA00004173"/>
    </source>
</evidence>
<feature type="compositionally biased region" description="Polar residues" evidence="9">
    <location>
        <begin position="94"/>
        <end position="141"/>
    </location>
</feature>
<dbReference type="InterPro" id="IPR035427">
    <property type="entry name" value="Tim10-like_dom_sf"/>
</dbReference>
<dbReference type="GO" id="GO:0005739">
    <property type="term" value="C:mitochondrion"/>
    <property type="evidence" value="ECO:0007669"/>
    <property type="project" value="UniProtKB-SubCell"/>
</dbReference>
<keyword evidence="8" id="KW-1015">Disulfide bond</keyword>
<dbReference type="SUPFAM" id="SSF144122">
    <property type="entry name" value="Tim10-like"/>
    <property type="match status" value="1"/>
</dbReference>
<evidence type="ECO:0000256" key="7">
    <source>
        <dbReference type="ARBA" id="ARBA00023128"/>
    </source>
</evidence>
<protein>
    <recommendedName>
        <fullName evidence="10">Tim10-like domain-containing protein</fullName>
    </recommendedName>
</protein>
<evidence type="ECO:0000256" key="2">
    <source>
        <dbReference type="ARBA" id="ARBA00022448"/>
    </source>
</evidence>
<keyword evidence="4" id="KW-0862">Zinc</keyword>
<dbReference type="GO" id="GO:0015031">
    <property type="term" value="P:protein transport"/>
    <property type="evidence" value="ECO:0007669"/>
    <property type="project" value="UniProtKB-KW"/>
</dbReference>
<evidence type="ECO:0000313" key="11">
    <source>
        <dbReference type="EMBL" id="CEK96486.1"/>
    </source>
</evidence>
<proteinExistence type="predicted"/>
<dbReference type="InterPro" id="IPR004217">
    <property type="entry name" value="Tim10-like"/>
</dbReference>
<sequence length="167" mass="18359">MSATLANEGHQRSLKDFLTLYNTITENCFNKCVSNFNDRSASSNESVCVDICTDNYVQYNQRFMFNFVDHQERRKKDQERLVIEAAAKEAASAQPSQTEQLTPAQEEQIQKSSQLLENLSAPTSSGVNSGDGLNTSHSSLLDETLKESPVISSDTLGGAHHVGNVNS</sequence>
<keyword evidence="3" id="KW-0479">Metal-binding</keyword>
<evidence type="ECO:0000256" key="9">
    <source>
        <dbReference type="SAM" id="MobiDB-lite"/>
    </source>
</evidence>
<evidence type="ECO:0000256" key="5">
    <source>
        <dbReference type="ARBA" id="ARBA00022927"/>
    </source>
</evidence>
<reference evidence="11" key="1">
    <citation type="submission" date="2014-12" db="EMBL/GenBank/DDBJ databases">
        <title>Insight into the proteome of Arion vulgaris.</title>
        <authorList>
            <person name="Aradska J."/>
            <person name="Bulat T."/>
            <person name="Smidak R."/>
            <person name="Sarate P."/>
            <person name="Gangsoo J."/>
            <person name="Sialana F."/>
            <person name="Bilban M."/>
            <person name="Lubec G."/>
        </authorList>
    </citation>
    <scope>NUCLEOTIDE SEQUENCE</scope>
    <source>
        <tissue evidence="11">Skin</tissue>
    </source>
</reference>
<evidence type="ECO:0000256" key="3">
    <source>
        <dbReference type="ARBA" id="ARBA00022723"/>
    </source>
</evidence>
<organism evidence="11">
    <name type="scientific">Arion vulgaris</name>
    <dbReference type="NCBI Taxonomy" id="1028688"/>
    <lineage>
        <taxon>Eukaryota</taxon>
        <taxon>Metazoa</taxon>
        <taxon>Spiralia</taxon>
        <taxon>Lophotrochozoa</taxon>
        <taxon>Mollusca</taxon>
        <taxon>Gastropoda</taxon>
        <taxon>Heterobranchia</taxon>
        <taxon>Euthyneura</taxon>
        <taxon>Panpulmonata</taxon>
        <taxon>Eupulmonata</taxon>
        <taxon>Stylommatophora</taxon>
        <taxon>Helicina</taxon>
        <taxon>Arionoidea</taxon>
        <taxon>Arionidae</taxon>
        <taxon>Arion</taxon>
    </lineage>
</organism>
<keyword evidence="5" id="KW-0653">Protein transport</keyword>
<evidence type="ECO:0000256" key="6">
    <source>
        <dbReference type="ARBA" id="ARBA00023010"/>
    </source>
</evidence>
<evidence type="ECO:0000256" key="4">
    <source>
        <dbReference type="ARBA" id="ARBA00022833"/>
    </source>
</evidence>
<comment type="subcellular location">
    <subcellularLocation>
        <location evidence="1">Mitochondrion</location>
    </subcellularLocation>
</comment>
<name>A0A0B7BVW7_9EUPU</name>
<gene>
    <name evidence="11" type="primary">ORF212258</name>
</gene>
<evidence type="ECO:0000259" key="10">
    <source>
        <dbReference type="Pfam" id="PF02953"/>
    </source>
</evidence>
<dbReference type="AlphaFoldDB" id="A0A0B7BVW7"/>
<dbReference type="GO" id="GO:0046872">
    <property type="term" value="F:metal ion binding"/>
    <property type="evidence" value="ECO:0007669"/>
    <property type="project" value="UniProtKB-KW"/>
</dbReference>
<feature type="region of interest" description="Disordered" evidence="9">
    <location>
        <begin position="87"/>
        <end position="167"/>
    </location>
</feature>
<keyword evidence="6" id="KW-0811">Translocation</keyword>
<dbReference type="InterPro" id="IPR050673">
    <property type="entry name" value="Mito_inner_translocase_sub"/>
</dbReference>
<dbReference type="Gene3D" id="1.10.287.810">
    <property type="entry name" value="Mitochondrial import inner membrane translocase subunit tim13 like domains"/>
    <property type="match status" value="1"/>
</dbReference>
<keyword evidence="2" id="KW-0813">Transport</keyword>
<dbReference type="PANTHER" id="PTHR13172">
    <property type="entry name" value="MITOCHONDRIAL IMPORT INNER MEMBRANE TRANSLOCASE SUBUNIT TIM9B"/>
    <property type="match status" value="1"/>
</dbReference>
<keyword evidence="7" id="KW-0496">Mitochondrion</keyword>
<dbReference type="Pfam" id="PF02953">
    <property type="entry name" value="zf-Tim10_DDP"/>
    <property type="match status" value="1"/>
</dbReference>
<accession>A0A0B7BVW7</accession>
<evidence type="ECO:0000256" key="8">
    <source>
        <dbReference type="ARBA" id="ARBA00023157"/>
    </source>
</evidence>
<dbReference type="EMBL" id="HACG01049621">
    <property type="protein sequence ID" value="CEK96486.1"/>
    <property type="molecule type" value="Transcribed_RNA"/>
</dbReference>